<reference evidence="1" key="1">
    <citation type="submission" date="2023-03" db="EMBL/GenBank/DDBJ databases">
        <title>Massive genome expansion in bonnet fungi (Mycena s.s.) driven by repeated elements and novel gene families across ecological guilds.</title>
        <authorList>
            <consortium name="Lawrence Berkeley National Laboratory"/>
            <person name="Harder C.B."/>
            <person name="Miyauchi S."/>
            <person name="Viragh M."/>
            <person name="Kuo A."/>
            <person name="Thoen E."/>
            <person name="Andreopoulos B."/>
            <person name="Lu D."/>
            <person name="Skrede I."/>
            <person name="Drula E."/>
            <person name="Henrissat B."/>
            <person name="Morin E."/>
            <person name="Kohler A."/>
            <person name="Barry K."/>
            <person name="LaButti K."/>
            <person name="Morin E."/>
            <person name="Salamov A."/>
            <person name="Lipzen A."/>
            <person name="Mereny Z."/>
            <person name="Hegedus B."/>
            <person name="Baldrian P."/>
            <person name="Stursova M."/>
            <person name="Weitz H."/>
            <person name="Taylor A."/>
            <person name="Grigoriev I.V."/>
            <person name="Nagy L.G."/>
            <person name="Martin F."/>
            <person name="Kauserud H."/>
        </authorList>
    </citation>
    <scope>NUCLEOTIDE SEQUENCE</scope>
    <source>
        <strain evidence="1">CBHHK182m</strain>
    </source>
</reference>
<dbReference type="AlphaFoldDB" id="A0AAD7HPH9"/>
<proteinExistence type="predicted"/>
<evidence type="ECO:0000313" key="2">
    <source>
        <dbReference type="Proteomes" id="UP001215598"/>
    </source>
</evidence>
<dbReference type="EMBL" id="JARKIB010000195">
    <property type="protein sequence ID" value="KAJ7725360.1"/>
    <property type="molecule type" value="Genomic_DNA"/>
</dbReference>
<sequence>MVRSDIVSESPFLHLTDSSRVPSLQESQIIQQLIQEKKTHLALLNSRVPKRRSGKKIPRELRVELEDARRFVRFHRALIAPWRRLPVEIIAEIFLFTLERKCDPDEQDGDYWNDDRTGTLLLCKICRAWRHIAITTPSLWNILSLQLKTRPLSDWVSTWLDRSRSFPVHLQVTWDDKALPDVINPVISVFQSHLHHTAALSIDGLDIENTSLVGDSYPLATFSAAESTYAPLLSIVGIELPPNNSWDWIRDACRASPCLSNFNSSKFSLDWFPVTNLTRMRLFEPVTMSAVFQILEQASGLQDIHFDINGPSVTCSTGKVLVMESISRIELTSSECLGQFLDQVSFPGVAHISILQIDNWPGAEFQSFLSRSSCTVKSLSFDDVQISEIEVVACLEHKACAGLESLVVSECDPPNANALLRHLTYHAHPFRLPHLTSLEFGNIYSADTLLASLVESRVSTALTVPSGVSPPTRLGKVTFSFIDGPFMSKYMHTQDWRRLEVLDEESKLEILWPEEYD</sequence>
<protein>
    <recommendedName>
        <fullName evidence="3">F-box domain-containing protein</fullName>
    </recommendedName>
</protein>
<dbReference type="Gene3D" id="1.20.1280.50">
    <property type="match status" value="1"/>
</dbReference>
<evidence type="ECO:0008006" key="3">
    <source>
        <dbReference type="Google" id="ProtNLM"/>
    </source>
</evidence>
<comment type="caution">
    <text evidence="1">The sequence shown here is derived from an EMBL/GenBank/DDBJ whole genome shotgun (WGS) entry which is preliminary data.</text>
</comment>
<organism evidence="1 2">
    <name type="scientific">Mycena metata</name>
    <dbReference type="NCBI Taxonomy" id="1033252"/>
    <lineage>
        <taxon>Eukaryota</taxon>
        <taxon>Fungi</taxon>
        <taxon>Dikarya</taxon>
        <taxon>Basidiomycota</taxon>
        <taxon>Agaricomycotina</taxon>
        <taxon>Agaricomycetes</taxon>
        <taxon>Agaricomycetidae</taxon>
        <taxon>Agaricales</taxon>
        <taxon>Marasmiineae</taxon>
        <taxon>Mycenaceae</taxon>
        <taxon>Mycena</taxon>
    </lineage>
</organism>
<keyword evidence="2" id="KW-1185">Reference proteome</keyword>
<name>A0AAD7HPH9_9AGAR</name>
<accession>A0AAD7HPH9</accession>
<gene>
    <name evidence="1" type="ORF">B0H16DRAFT_282237</name>
</gene>
<evidence type="ECO:0000313" key="1">
    <source>
        <dbReference type="EMBL" id="KAJ7725360.1"/>
    </source>
</evidence>
<dbReference type="Proteomes" id="UP001215598">
    <property type="component" value="Unassembled WGS sequence"/>
</dbReference>